<dbReference type="Proteomes" id="UP000708208">
    <property type="component" value="Unassembled WGS sequence"/>
</dbReference>
<name>A0A8J2PHB1_9HEXA</name>
<feature type="compositionally biased region" description="Polar residues" evidence="1">
    <location>
        <begin position="1"/>
        <end position="13"/>
    </location>
</feature>
<accession>A0A8J2PHB1</accession>
<reference evidence="3" key="1">
    <citation type="submission" date="2021-06" db="EMBL/GenBank/DDBJ databases">
        <authorList>
            <person name="Hodson N. C."/>
            <person name="Mongue J. A."/>
            <person name="Jaron S. K."/>
        </authorList>
    </citation>
    <scope>NUCLEOTIDE SEQUENCE</scope>
</reference>
<sequence>MFNSFTSNDSSFPKTKGKREVPKPSTNTTIIYTPSDAQIRSEVPPAIENKFEDYSGGHQYMGDLQHSMVHGVIFHGWGVDLPTENVVIGDKNVTVPKDAPPQIKSYKPDDDIDHIKLAKRTKLAAWMLIIFILVNWIGFDADKTITVGDIKWLCDFVCVR</sequence>
<comment type="caution">
    <text evidence="3">The sequence shown here is derived from an EMBL/GenBank/DDBJ whole genome shotgun (WGS) entry which is preliminary data.</text>
</comment>
<evidence type="ECO:0000256" key="1">
    <source>
        <dbReference type="SAM" id="MobiDB-lite"/>
    </source>
</evidence>
<keyword evidence="4" id="KW-1185">Reference proteome</keyword>
<dbReference type="AlphaFoldDB" id="A0A8J2PHB1"/>
<feature type="region of interest" description="Disordered" evidence="1">
    <location>
        <begin position="1"/>
        <end position="29"/>
    </location>
</feature>
<organism evidence="3 4">
    <name type="scientific">Allacma fusca</name>
    <dbReference type="NCBI Taxonomy" id="39272"/>
    <lineage>
        <taxon>Eukaryota</taxon>
        <taxon>Metazoa</taxon>
        <taxon>Ecdysozoa</taxon>
        <taxon>Arthropoda</taxon>
        <taxon>Hexapoda</taxon>
        <taxon>Collembola</taxon>
        <taxon>Symphypleona</taxon>
        <taxon>Sminthuridae</taxon>
        <taxon>Allacma</taxon>
    </lineage>
</organism>
<evidence type="ECO:0000313" key="4">
    <source>
        <dbReference type="Proteomes" id="UP000708208"/>
    </source>
</evidence>
<keyword evidence="2" id="KW-0812">Transmembrane</keyword>
<gene>
    <name evidence="3" type="ORF">AFUS01_LOCUS39909</name>
</gene>
<dbReference type="EMBL" id="CAJVCH010554132">
    <property type="protein sequence ID" value="CAG7830083.1"/>
    <property type="molecule type" value="Genomic_DNA"/>
</dbReference>
<keyword evidence="2" id="KW-1133">Transmembrane helix</keyword>
<feature type="transmembrane region" description="Helical" evidence="2">
    <location>
        <begin position="123"/>
        <end position="139"/>
    </location>
</feature>
<keyword evidence="2" id="KW-0472">Membrane</keyword>
<evidence type="ECO:0000256" key="2">
    <source>
        <dbReference type="SAM" id="Phobius"/>
    </source>
</evidence>
<proteinExistence type="predicted"/>
<evidence type="ECO:0000313" key="3">
    <source>
        <dbReference type="EMBL" id="CAG7830083.1"/>
    </source>
</evidence>
<protein>
    <submittedName>
        <fullName evidence="3">Uncharacterized protein</fullName>
    </submittedName>
</protein>